<dbReference type="InterPro" id="IPR051916">
    <property type="entry name" value="GPI-anchor_lipid_remodeler"/>
</dbReference>
<dbReference type="GO" id="GO:0003824">
    <property type="term" value="F:catalytic activity"/>
    <property type="evidence" value="ECO:0007669"/>
    <property type="project" value="InterPro"/>
</dbReference>
<dbReference type="Pfam" id="PF03372">
    <property type="entry name" value="Exo_endo_phos"/>
    <property type="match status" value="1"/>
</dbReference>
<dbReference type="GO" id="GO:0016020">
    <property type="term" value="C:membrane"/>
    <property type="evidence" value="ECO:0007669"/>
    <property type="project" value="GOC"/>
</dbReference>
<dbReference type="Gene3D" id="3.60.10.10">
    <property type="entry name" value="Endonuclease/exonuclease/phosphatase"/>
    <property type="match status" value="1"/>
</dbReference>
<dbReference type="PANTHER" id="PTHR14859">
    <property type="entry name" value="CALCOFLUOR WHITE HYPERSENSITIVE PROTEIN PRECURSOR"/>
    <property type="match status" value="1"/>
</dbReference>
<gene>
    <name evidence="2" type="ORF">Sya03_47230</name>
</gene>
<comment type="caution">
    <text evidence="2">The sequence shown here is derived from an EMBL/GenBank/DDBJ whole genome shotgun (WGS) entry which is preliminary data.</text>
</comment>
<evidence type="ECO:0000313" key="3">
    <source>
        <dbReference type="Proteomes" id="UP000652013"/>
    </source>
</evidence>
<dbReference type="Proteomes" id="UP000652013">
    <property type="component" value="Unassembled WGS sequence"/>
</dbReference>
<dbReference type="InterPro" id="IPR036691">
    <property type="entry name" value="Endo/exonu/phosph_ase_sf"/>
</dbReference>
<dbReference type="AlphaFoldDB" id="A0A8J3YAZ6"/>
<proteinExistence type="predicted"/>
<keyword evidence="3" id="KW-1185">Reference proteome</keyword>
<sequence length="267" mass="27998">MRVLTWNLWWRFGGSWRERQPRIAAVLAELRPDVAGLVETWSGPDGTQPAALAAPLGLHHAWAPTALPPAPDPPEEPGQAGYAVGLGLLSRWPIAATEVVELPHDQRPGPPPTALLATLDHPAGPLRVIVACIEWEPRYAADQLAQAHALAALATAGRLAGDLPVLLIGDLNADPSQPGLAPLTAVLTDAWAAGSGDPAAVTLASTHPDAPLEAVAQIDRRIDHVLVRPGRVPVTVERAFLAGAEPIDGLHPSDHRAVVVDLRVPGG</sequence>
<organism evidence="2 3">
    <name type="scientific">Spirilliplanes yamanashiensis</name>
    <dbReference type="NCBI Taxonomy" id="42233"/>
    <lineage>
        <taxon>Bacteria</taxon>
        <taxon>Bacillati</taxon>
        <taxon>Actinomycetota</taxon>
        <taxon>Actinomycetes</taxon>
        <taxon>Micromonosporales</taxon>
        <taxon>Micromonosporaceae</taxon>
        <taxon>Spirilliplanes</taxon>
    </lineage>
</organism>
<accession>A0A8J3YAZ6</accession>
<dbReference type="InterPro" id="IPR005135">
    <property type="entry name" value="Endo/exonuclease/phosphatase"/>
</dbReference>
<dbReference type="PANTHER" id="PTHR14859:SF1">
    <property type="entry name" value="PGAP2-INTERACTING PROTEIN"/>
    <property type="match status" value="1"/>
</dbReference>
<dbReference type="RefSeq" id="WP_203940588.1">
    <property type="nucleotide sequence ID" value="NZ_BAAAGJ010000011.1"/>
</dbReference>
<dbReference type="GO" id="GO:0006506">
    <property type="term" value="P:GPI anchor biosynthetic process"/>
    <property type="evidence" value="ECO:0007669"/>
    <property type="project" value="TreeGrafter"/>
</dbReference>
<dbReference type="EMBL" id="BOOY01000033">
    <property type="protein sequence ID" value="GIJ05371.1"/>
    <property type="molecule type" value="Genomic_DNA"/>
</dbReference>
<evidence type="ECO:0000313" key="2">
    <source>
        <dbReference type="EMBL" id="GIJ05371.1"/>
    </source>
</evidence>
<protein>
    <recommendedName>
        <fullName evidence="1">Endonuclease/exonuclease/phosphatase domain-containing protein</fullName>
    </recommendedName>
</protein>
<feature type="domain" description="Endonuclease/exonuclease/phosphatase" evidence="1">
    <location>
        <begin position="4"/>
        <end position="255"/>
    </location>
</feature>
<dbReference type="SUPFAM" id="SSF56219">
    <property type="entry name" value="DNase I-like"/>
    <property type="match status" value="1"/>
</dbReference>
<reference evidence="2" key="1">
    <citation type="submission" date="2021-01" db="EMBL/GenBank/DDBJ databases">
        <title>Whole genome shotgun sequence of Spirilliplanes yamanashiensis NBRC 15828.</title>
        <authorList>
            <person name="Komaki H."/>
            <person name="Tamura T."/>
        </authorList>
    </citation>
    <scope>NUCLEOTIDE SEQUENCE</scope>
    <source>
        <strain evidence="2">NBRC 15828</strain>
    </source>
</reference>
<name>A0A8J3YAZ6_9ACTN</name>
<evidence type="ECO:0000259" key="1">
    <source>
        <dbReference type="Pfam" id="PF03372"/>
    </source>
</evidence>